<dbReference type="EMBL" id="JBBKAJ010000022">
    <property type="protein sequence ID" value="MEJ8637047.1"/>
    <property type="molecule type" value="Genomic_DNA"/>
</dbReference>
<evidence type="ECO:0000313" key="1">
    <source>
        <dbReference type="EMBL" id="MEJ8637047.1"/>
    </source>
</evidence>
<sequence>MNHDSIVLEGVTTHNLKSVDVALPKGKFIVAVGVSGSGKSSLIIDTLFEHSKSLYLGALSSRSLDLGDGDYHVDRIAGTQPPVALRQRDGGYSNPRSTVGTLTGIDGLYRLLFGAASHPVCPACFGDTGPDLLCPDCGIYTEPHSAQHFSPNRREGKCLHCDGVGEMIGFSLARIIPDTSKTLKEIWDGADPGTFAVPNCRKVFEAMADDTGIPLDRPFGKLSEEQRERVLHGSETVYSIKLNKVTNDFRFEGILGFLERAYKNASSAARRNAFSNYLAAEVCPSCEGGRLRTESLKASVAGLTFPQFQRDELSTSTERLREALFAGKLPGQVRSLAEEIVKKSTNIDHVGLGHLQLRRPIVTLSSGELQRLLLAQHLASDLTGVMYVLDEPTAGLHDADTENVLASLRRLRDLGNTVIAIEHDETVITAADWVVELGPGAGSRGGEVVFEGPVAELLDKPDSPTAEALRSRPAGREGVDLDAAEWLDVRSLTRNNVEDQAVRLPLRALTCVTGVSGAGKSSLVASLHDKLRAGLKDAGTGGDVEGINHLDDVIYVEKRPIGRSSRSTLATYIGIGDHIRDAFAASADAVERGLGRAEFSANVAGGRCTACKGLGLAEVDMSLFRSEHVVCSECDGRRFQDHVLEVQLNGRNIHDVLSMTVEDALAWFDALGNAKVVKVLTVLDEFGLGYLLLGSSTTTLSGGEAQRLNLAGELIKQRRSGTLFIFDEPTRGLHPADTRHLLALFERLVASGNTIVAIEHTLRVVAVADWVIDIGPGAGRAGGNVIHCGTPGELLKSEDSTTATHLRRALEGRSAARIPSTRPAESGRPMSPLAGANDLLPTSLAIVTGCAGAAQNGVAAPRGLTIASLTAVSEDPGLIGFLVKAESSSWASIAPGLHFCVNILSDRQADIARVFARTRPDLRFDGLEWAATANGCPRIAGAFGFIDCQMAASYRMGDHLLILGKVHTAEIDHTLQPLRRNGQGRDCDYGWTLAGEPAEAGADT</sequence>
<organism evidence="1 2">
    <name type="scientific">Streptomyces achmelvichensis</name>
    <dbReference type="NCBI Taxonomy" id="3134111"/>
    <lineage>
        <taxon>Bacteria</taxon>
        <taxon>Bacillati</taxon>
        <taxon>Actinomycetota</taxon>
        <taxon>Actinomycetes</taxon>
        <taxon>Kitasatosporales</taxon>
        <taxon>Streptomycetaceae</taxon>
        <taxon>Streptomyces</taxon>
    </lineage>
</organism>
<comment type="caution">
    <text evidence="1">The sequence shown here is derived from an EMBL/GenBank/DDBJ whole genome shotgun (WGS) entry which is preliminary data.</text>
</comment>
<reference evidence="1" key="1">
    <citation type="submission" date="2024-03" db="EMBL/GenBank/DDBJ databases">
        <title>Novel Streptomyces species of biotechnological and ecological value are a feature of Machair soil.</title>
        <authorList>
            <person name="Prole J.R."/>
            <person name="Goodfellow M."/>
            <person name="Allenby N."/>
            <person name="Ward A.C."/>
        </authorList>
    </citation>
    <scope>NUCLEOTIDE SEQUENCE</scope>
    <source>
        <strain evidence="1">MS2.AVA.5</strain>
    </source>
</reference>
<evidence type="ECO:0000313" key="2">
    <source>
        <dbReference type="Proteomes" id="UP001377168"/>
    </source>
</evidence>
<proteinExistence type="predicted"/>
<accession>A0ACC6Q1I5</accession>
<dbReference type="Proteomes" id="UP001377168">
    <property type="component" value="Unassembled WGS sequence"/>
</dbReference>
<name>A0ACC6Q1I5_9ACTN</name>
<gene>
    <name evidence="1" type="ORF">WKI67_27155</name>
</gene>
<protein>
    <submittedName>
        <fullName evidence="1">Flavin reductase</fullName>
    </submittedName>
</protein>
<keyword evidence="2" id="KW-1185">Reference proteome</keyword>